<dbReference type="Proteomes" id="UP000756346">
    <property type="component" value="Unassembled WGS sequence"/>
</dbReference>
<feature type="region of interest" description="Disordered" evidence="1">
    <location>
        <begin position="37"/>
        <end position="64"/>
    </location>
</feature>
<protein>
    <submittedName>
        <fullName evidence="2">Uncharacterized protein</fullName>
    </submittedName>
</protein>
<dbReference type="AlphaFoldDB" id="A0A9P8YHP5"/>
<sequence>MSAETRDTMKDLHDGSTIAIPLIWGSSPVCRGEVAINGEETESQKTPSRRSAGVEESCEPRHLS</sequence>
<reference evidence="2" key="1">
    <citation type="journal article" date="2021" name="Nat. Commun.">
        <title>Genetic determinants of endophytism in the Arabidopsis root mycobiome.</title>
        <authorList>
            <person name="Mesny F."/>
            <person name="Miyauchi S."/>
            <person name="Thiergart T."/>
            <person name="Pickel B."/>
            <person name="Atanasova L."/>
            <person name="Karlsson M."/>
            <person name="Huettel B."/>
            <person name="Barry K.W."/>
            <person name="Haridas S."/>
            <person name="Chen C."/>
            <person name="Bauer D."/>
            <person name="Andreopoulos W."/>
            <person name="Pangilinan J."/>
            <person name="LaButti K."/>
            <person name="Riley R."/>
            <person name="Lipzen A."/>
            <person name="Clum A."/>
            <person name="Drula E."/>
            <person name="Henrissat B."/>
            <person name="Kohler A."/>
            <person name="Grigoriev I.V."/>
            <person name="Martin F.M."/>
            <person name="Hacquard S."/>
        </authorList>
    </citation>
    <scope>NUCLEOTIDE SEQUENCE</scope>
    <source>
        <strain evidence="2">MPI-CAGE-CH-0230</strain>
    </source>
</reference>
<evidence type="ECO:0000313" key="2">
    <source>
        <dbReference type="EMBL" id="KAH7040475.1"/>
    </source>
</evidence>
<dbReference type="EMBL" id="JAGTJQ010000001">
    <property type="protein sequence ID" value="KAH7040475.1"/>
    <property type="molecule type" value="Genomic_DNA"/>
</dbReference>
<dbReference type="GeneID" id="70181839"/>
<dbReference type="RefSeq" id="XP_046018530.1">
    <property type="nucleotide sequence ID" value="XM_046152293.1"/>
</dbReference>
<evidence type="ECO:0000313" key="3">
    <source>
        <dbReference type="Proteomes" id="UP000756346"/>
    </source>
</evidence>
<name>A0A9P8YHP5_9PEZI</name>
<evidence type="ECO:0000256" key="1">
    <source>
        <dbReference type="SAM" id="MobiDB-lite"/>
    </source>
</evidence>
<accession>A0A9P8YHP5</accession>
<comment type="caution">
    <text evidence="2">The sequence shown here is derived from an EMBL/GenBank/DDBJ whole genome shotgun (WGS) entry which is preliminary data.</text>
</comment>
<gene>
    <name evidence="2" type="ORF">B0I36DRAFT_310765</name>
</gene>
<keyword evidence="3" id="KW-1185">Reference proteome</keyword>
<organism evidence="2 3">
    <name type="scientific">Microdochium trichocladiopsis</name>
    <dbReference type="NCBI Taxonomy" id="1682393"/>
    <lineage>
        <taxon>Eukaryota</taxon>
        <taxon>Fungi</taxon>
        <taxon>Dikarya</taxon>
        <taxon>Ascomycota</taxon>
        <taxon>Pezizomycotina</taxon>
        <taxon>Sordariomycetes</taxon>
        <taxon>Xylariomycetidae</taxon>
        <taxon>Xylariales</taxon>
        <taxon>Microdochiaceae</taxon>
        <taxon>Microdochium</taxon>
    </lineage>
</organism>
<proteinExistence type="predicted"/>